<sequence length="336" mass="35971">MPTVTYSRVGSLDIQLDYEIPPSVTAGSLSAVIYLHGGGILTGSRNDAFFSESMKELVLKNGAIFMAADYRLLYPSTGFDIIDDMKALFSFLSNPSFSEDHLPSGVSLDASRIALLGGSGGVYPAMAAGLYAQPKPKVLLLLFGMGGDVLGDSWVAPKDGFMPFPGSESVTEASLAHLLERTPLPISDAPVKVQPDQTLRDDQNRMGLFMHWWRTGEILDYVVGEPISATLRALPASERLAVVPTRLHPAILQACLDSEFPATCLVHGEQDGIVDPAESKTTYNRLMELGVKTELVLVPDAVHALMSPTNPAAPAVGAEAAYGKGWSFLFTELANS</sequence>
<dbReference type="Gene3D" id="3.40.50.1820">
    <property type="entry name" value="alpha/beta hydrolase"/>
    <property type="match status" value="1"/>
</dbReference>
<evidence type="ECO:0000313" key="4">
    <source>
        <dbReference type="Proteomes" id="UP000814176"/>
    </source>
</evidence>
<organism evidence="3 4">
    <name type="scientific">Rhodofomes roseus</name>
    <dbReference type="NCBI Taxonomy" id="34475"/>
    <lineage>
        <taxon>Eukaryota</taxon>
        <taxon>Fungi</taxon>
        <taxon>Dikarya</taxon>
        <taxon>Basidiomycota</taxon>
        <taxon>Agaricomycotina</taxon>
        <taxon>Agaricomycetes</taxon>
        <taxon>Polyporales</taxon>
        <taxon>Rhodofomes</taxon>
    </lineage>
</organism>
<keyword evidence="4" id="KW-1185">Reference proteome</keyword>
<reference evidence="3 4" key="1">
    <citation type="journal article" date="2021" name="Environ. Microbiol.">
        <title>Gene family expansions and transcriptome signatures uncover fungal adaptations to wood decay.</title>
        <authorList>
            <person name="Hage H."/>
            <person name="Miyauchi S."/>
            <person name="Viragh M."/>
            <person name="Drula E."/>
            <person name="Min B."/>
            <person name="Chaduli D."/>
            <person name="Navarro D."/>
            <person name="Favel A."/>
            <person name="Norest M."/>
            <person name="Lesage-Meessen L."/>
            <person name="Balint B."/>
            <person name="Merenyi Z."/>
            <person name="de Eugenio L."/>
            <person name="Morin E."/>
            <person name="Martinez A.T."/>
            <person name="Baldrian P."/>
            <person name="Stursova M."/>
            <person name="Martinez M.J."/>
            <person name="Novotny C."/>
            <person name="Magnuson J.K."/>
            <person name="Spatafora J.W."/>
            <person name="Maurice S."/>
            <person name="Pangilinan J."/>
            <person name="Andreopoulos W."/>
            <person name="LaButti K."/>
            <person name="Hundley H."/>
            <person name="Na H."/>
            <person name="Kuo A."/>
            <person name="Barry K."/>
            <person name="Lipzen A."/>
            <person name="Henrissat B."/>
            <person name="Riley R."/>
            <person name="Ahrendt S."/>
            <person name="Nagy L.G."/>
            <person name="Grigoriev I.V."/>
            <person name="Martin F."/>
            <person name="Rosso M.N."/>
        </authorList>
    </citation>
    <scope>NUCLEOTIDE SEQUENCE [LARGE SCALE GENOMIC DNA]</scope>
    <source>
        <strain evidence="3 4">CIRM-BRFM 1785</strain>
    </source>
</reference>
<dbReference type="SUPFAM" id="SSF53474">
    <property type="entry name" value="alpha/beta-Hydrolases"/>
    <property type="match status" value="1"/>
</dbReference>
<dbReference type="InterPro" id="IPR049492">
    <property type="entry name" value="BD-FAE-like_dom"/>
</dbReference>
<dbReference type="InterPro" id="IPR029058">
    <property type="entry name" value="AB_hydrolase_fold"/>
</dbReference>
<comment type="caution">
    <text evidence="3">The sequence shown here is derived from an EMBL/GenBank/DDBJ whole genome shotgun (WGS) entry which is preliminary data.</text>
</comment>
<accession>A0ABQ8KAE4</accession>
<dbReference type="RefSeq" id="XP_047776803.1">
    <property type="nucleotide sequence ID" value="XM_047926074.1"/>
</dbReference>
<dbReference type="EMBL" id="JADCUA010000016">
    <property type="protein sequence ID" value="KAH9834147.1"/>
    <property type="molecule type" value="Genomic_DNA"/>
</dbReference>
<dbReference type="InterPro" id="IPR001375">
    <property type="entry name" value="Peptidase_S9_cat"/>
</dbReference>
<name>A0ABQ8KAE4_9APHY</name>
<feature type="domain" description="BD-FAE-like" evidence="2">
    <location>
        <begin position="22"/>
        <end position="132"/>
    </location>
</feature>
<dbReference type="Proteomes" id="UP000814176">
    <property type="component" value="Unassembled WGS sequence"/>
</dbReference>
<feature type="domain" description="Peptidase S9 prolyl oligopeptidase catalytic" evidence="1">
    <location>
        <begin position="261"/>
        <end position="310"/>
    </location>
</feature>
<dbReference type="GO" id="GO:0016787">
    <property type="term" value="F:hydrolase activity"/>
    <property type="evidence" value="ECO:0007669"/>
    <property type="project" value="UniProtKB-KW"/>
</dbReference>
<evidence type="ECO:0000313" key="3">
    <source>
        <dbReference type="EMBL" id="KAH9834147.1"/>
    </source>
</evidence>
<dbReference type="Pfam" id="PF20434">
    <property type="entry name" value="BD-FAE"/>
    <property type="match status" value="1"/>
</dbReference>
<gene>
    <name evidence="3" type="ORF">C8Q71DRAFT_813267</name>
</gene>
<keyword evidence="3" id="KW-0378">Hydrolase</keyword>
<protein>
    <submittedName>
        <fullName evidence="3">Alpha/Beta hydrolase protein</fullName>
    </submittedName>
</protein>
<proteinExistence type="predicted"/>
<evidence type="ECO:0000259" key="1">
    <source>
        <dbReference type="Pfam" id="PF00326"/>
    </source>
</evidence>
<dbReference type="GeneID" id="72006806"/>
<evidence type="ECO:0000259" key="2">
    <source>
        <dbReference type="Pfam" id="PF20434"/>
    </source>
</evidence>
<dbReference type="Pfam" id="PF00326">
    <property type="entry name" value="Peptidase_S9"/>
    <property type="match status" value="1"/>
</dbReference>